<protein>
    <submittedName>
        <fullName evidence="1">Uncharacterized protein</fullName>
    </submittedName>
</protein>
<dbReference type="KEGG" id="mmab:HQ865_03960"/>
<dbReference type="EMBL" id="CP054139">
    <property type="protein sequence ID" value="QKJ28942.1"/>
    <property type="molecule type" value="Genomic_DNA"/>
</dbReference>
<organism evidence="1 2">
    <name type="scientific">Mucilaginibacter mali</name>
    <dbReference type="NCBI Taxonomy" id="2740462"/>
    <lineage>
        <taxon>Bacteria</taxon>
        <taxon>Pseudomonadati</taxon>
        <taxon>Bacteroidota</taxon>
        <taxon>Sphingobacteriia</taxon>
        <taxon>Sphingobacteriales</taxon>
        <taxon>Sphingobacteriaceae</taxon>
        <taxon>Mucilaginibacter</taxon>
    </lineage>
</organism>
<evidence type="ECO:0000313" key="1">
    <source>
        <dbReference type="EMBL" id="QKJ28942.1"/>
    </source>
</evidence>
<gene>
    <name evidence="1" type="ORF">HQ865_03960</name>
</gene>
<proteinExistence type="predicted"/>
<keyword evidence="2" id="KW-1185">Reference proteome</keyword>
<dbReference type="AlphaFoldDB" id="A0A7D4UJD3"/>
<sequence>MAFAQTKPARESREFRNFNKVATRANVAVVIPDGFKEIDVKSDNPAFDYGITIPDQGFEIWLKVMPQTESTPDSVYLEIGRAQARQLAGDNEYLVRGMPERVLNDYNADAGKTYFFNLPDAAATKRYKFALLITLQKSHKGTIMAVCLTNDKGPDFFRNINRARNCIKFKPAS</sequence>
<dbReference type="Proteomes" id="UP000505355">
    <property type="component" value="Chromosome"/>
</dbReference>
<name>A0A7D4UJD3_9SPHI</name>
<dbReference type="RefSeq" id="WP_173413640.1">
    <property type="nucleotide sequence ID" value="NZ_CP054139.1"/>
</dbReference>
<accession>A0A7D4UJD3</accession>
<reference evidence="1 2" key="1">
    <citation type="submission" date="2020-05" db="EMBL/GenBank/DDBJ databases">
        <title>Mucilaginibacter mali sp. nov.</title>
        <authorList>
            <person name="Kim H.S."/>
            <person name="Lee K.C."/>
            <person name="Suh M.K."/>
            <person name="Kim J.-S."/>
            <person name="Han K.-I."/>
            <person name="Eom M.K."/>
            <person name="Shin Y.K."/>
            <person name="Lee J.-S."/>
        </authorList>
    </citation>
    <scope>NUCLEOTIDE SEQUENCE [LARGE SCALE GENOMIC DNA]</scope>
    <source>
        <strain evidence="1 2">G2-14</strain>
    </source>
</reference>
<evidence type="ECO:0000313" key="2">
    <source>
        <dbReference type="Proteomes" id="UP000505355"/>
    </source>
</evidence>